<dbReference type="InterPro" id="IPR058929">
    <property type="entry name" value="Ig_halo"/>
</dbReference>
<dbReference type="EMBL" id="FNFE01000003">
    <property type="protein sequence ID" value="SDK28319.1"/>
    <property type="molecule type" value="Genomic_DNA"/>
</dbReference>
<evidence type="ECO:0000256" key="1">
    <source>
        <dbReference type="SAM" id="MobiDB-lite"/>
    </source>
</evidence>
<dbReference type="Proteomes" id="UP000198882">
    <property type="component" value="Unassembled WGS sequence"/>
</dbReference>
<feature type="compositionally biased region" description="Basic and acidic residues" evidence="1">
    <location>
        <begin position="58"/>
        <end position="69"/>
    </location>
</feature>
<name>A0A1G9ALS1_9EURY</name>
<keyword evidence="4" id="KW-1185">Reference proteome</keyword>
<gene>
    <name evidence="3" type="ORF">SAMN04515672_2799</name>
</gene>
<proteinExistence type="predicted"/>
<dbReference type="InterPro" id="IPR006311">
    <property type="entry name" value="TAT_signal"/>
</dbReference>
<feature type="domain" description="Ig-like" evidence="2">
    <location>
        <begin position="77"/>
        <end position="156"/>
    </location>
</feature>
<evidence type="ECO:0000259" key="2">
    <source>
        <dbReference type="Pfam" id="PF25942"/>
    </source>
</evidence>
<accession>A0A1G9ALS1</accession>
<sequence>MLDNTMQRRSLLAGAAASSAALAGCLSLAESAAAQDDSEPEPPSDPDDPIARATIGSRSEDEPPHRVRLWNLDDDRRAVSLEIESADGTTPFDGSYDLDPEAHVVVFLHGREDYEITVGIDDEEPSTTELEESSFDDPCPGTDLFVLEDGEVETTTESEADHC</sequence>
<feature type="region of interest" description="Disordered" evidence="1">
    <location>
        <begin position="30"/>
        <end position="69"/>
    </location>
</feature>
<dbReference type="PROSITE" id="PS51318">
    <property type="entry name" value="TAT"/>
    <property type="match status" value="1"/>
</dbReference>
<evidence type="ECO:0000313" key="4">
    <source>
        <dbReference type="Proteomes" id="UP000198882"/>
    </source>
</evidence>
<feature type="compositionally biased region" description="Acidic residues" evidence="1">
    <location>
        <begin position="36"/>
        <end position="48"/>
    </location>
</feature>
<protein>
    <recommendedName>
        <fullName evidence="2">Ig-like domain-containing protein</fullName>
    </recommendedName>
</protein>
<dbReference type="Pfam" id="PF25942">
    <property type="entry name" value="Ig_halo"/>
    <property type="match status" value="1"/>
</dbReference>
<dbReference type="AlphaFoldDB" id="A0A1G9ALS1"/>
<evidence type="ECO:0000313" key="3">
    <source>
        <dbReference type="EMBL" id="SDK28319.1"/>
    </source>
</evidence>
<reference evidence="4" key="1">
    <citation type="submission" date="2016-10" db="EMBL/GenBank/DDBJ databases">
        <authorList>
            <person name="Varghese N."/>
            <person name="Submissions S."/>
        </authorList>
    </citation>
    <scope>NUCLEOTIDE SEQUENCE [LARGE SCALE GENOMIC DNA]</scope>
    <source>
        <strain evidence="4">B4,CECT 8067,JCM 17497</strain>
    </source>
</reference>
<organism evidence="3 4">
    <name type="scientific">Natronorubrum texcoconense</name>
    <dbReference type="NCBI Taxonomy" id="1095776"/>
    <lineage>
        <taxon>Archaea</taxon>
        <taxon>Methanobacteriati</taxon>
        <taxon>Methanobacteriota</taxon>
        <taxon>Stenosarchaea group</taxon>
        <taxon>Halobacteria</taxon>
        <taxon>Halobacteriales</taxon>
        <taxon>Natrialbaceae</taxon>
        <taxon>Natronorubrum</taxon>
    </lineage>
</organism>
<dbReference type="RefSeq" id="WP_342707662.1">
    <property type="nucleotide sequence ID" value="NZ_FNFE01000003.1"/>
</dbReference>